<dbReference type="EMBL" id="SBJO01000197">
    <property type="protein sequence ID" value="KAF9762235.1"/>
    <property type="molecule type" value="Genomic_DNA"/>
</dbReference>
<name>A0A9P6GX78_9MICR</name>
<keyword evidence="3" id="KW-1185">Reference proteome</keyword>
<keyword evidence="1" id="KW-1133">Transmembrane helix</keyword>
<keyword evidence="1" id="KW-0812">Transmembrane</keyword>
<gene>
    <name evidence="2" type="ORF">NGRA_2152</name>
</gene>
<evidence type="ECO:0000313" key="3">
    <source>
        <dbReference type="Proteomes" id="UP000740883"/>
    </source>
</evidence>
<dbReference type="AlphaFoldDB" id="A0A9P6GX78"/>
<accession>A0A9P6GX78</accession>
<reference evidence="2 3" key="1">
    <citation type="journal article" date="2020" name="Genome Biol. Evol.">
        <title>Comparative genomics of strictly vertically transmitted, feminizing microsporidia endosymbionts of amphipod crustaceans.</title>
        <authorList>
            <person name="Cormier A."/>
            <person name="Chebbi M.A."/>
            <person name="Giraud I."/>
            <person name="Wattier R."/>
            <person name="Teixeira M."/>
            <person name="Gilbert C."/>
            <person name="Rigaud T."/>
            <person name="Cordaux R."/>
        </authorList>
    </citation>
    <scope>NUCLEOTIDE SEQUENCE [LARGE SCALE GENOMIC DNA]</scope>
    <source>
        <strain evidence="2 3">Ou3-Ou53</strain>
    </source>
</reference>
<sequence>MIINIYSIMFLINKHVFNERERASSQPSTPFEDIPEVSTSEGEPSYAKGLWMSFINEDLPLSEEYVNDAKNNFFFRIVMRDNSLHTFKNILLYLFSWIHLFTYASVLLLAGWYFEITEIYRAGWTILFFLFISLLTCFVQYDPFCIF</sequence>
<dbReference type="Proteomes" id="UP000740883">
    <property type="component" value="Unassembled WGS sequence"/>
</dbReference>
<comment type="caution">
    <text evidence="2">The sequence shown here is derived from an EMBL/GenBank/DDBJ whole genome shotgun (WGS) entry which is preliminary data.</text>
</comment>
<proteinExistence type="predicted"/>
<feature type="transmembrane region" description="Helical" evidence="1">
    <location>
        <begin position="90"/>
        <end position="113"/>
    </location>
</feature>
<keyword evidence="1" id="KW-0472">Membrane</keyword>
<evidence type="ECO:0000256" key="1">
    <source>
        <dbReference type="SAM" id="Phobius"/>
    </source>
</evidence>
<feature type="transmembrane region" description="Helical" evidence="1">
    <location>
        <begin position="119"/>
        <end position="141"/>
    </location>
</feature>
<organism evidence="2 3">
    <name type="scientific">Nosema granulosis</name>
    <dbReference type="NCBI Taxonomy" id="83296"/>
    <lineage>
        <taxon>Eukaryota</taxon>
        <taxon>Fungi</taxon>
        <taxon>Fungi incertae sedis</taxon>
        <taxon>Microsporidia</taxon>
        <taxon>Nosematidae</taxon>
        <taxon>Nosema</taxon>
    </lineage>
</organism>
<evidence type="ECO:0000313" key="2">
    <source>
        <dbReference type="EMBL" id="KAF9762235.1"/>
    </source>
</evidence>
<protein>
    <submittedName>
        <fullName evidence="2">Uncharacterized protein</fullName>
    </submittedName>
</protein>